<organism evidence="1">
    <name type="scientific">Actinoplanes campanulatus</name>
    <dbReference type="NCBI Taxonomy" id="113559"/>
    <lineage>
        <taxon>Bacteria</taxon>
        <taxon>Bacillati</taxon>
        <taxon>Actinomycetota</taxon>
        <taxon>Actinomycetes</taxon>
        <taxon>Micromonosporales</taxon>
        <taxon>Micromonosporaceae</taxon>
        <taxon>Actinoplanes</taxon>
    </lineage>
</organism>
<dbReference type="EMBL" id="BOMF01000176">
    <property type="protein sequence ID" value="GID51312.1"/>
    <property type="molecule type" value="Genomic_DNA"/>
</dbReference>
<comment type="caution">
    <text evidence="1">The sequence shown here is derived from an EMBL/GenBank/DDBJ whole genome shotgun (WGS) entry which is preliminary data.</text>
</comment>
<sequence length="68" mass="7689">MFWVPVTEERVQKWIGENARIPVGDQTVQRLAAADMFVQCGLDTGHDYTITHLLPEGQRMSVDGRSVM</sequence>
<accession>A0ABQ3WYE8</accession>
<proteinExistence type="predicted"/>
<reference evidence="1" key="1">
    <citation type="submission" date="2021-01" db="EMBL/GenBank/DDBJ databases">
        <title>Whole genome shotgun sequence of Actinoplanes capillaceus NBRC 16408.</title>
        <authorList>
            <person name="Komaki H."/>
            <person name="Tamura T."/>
        </authorList>
    </citation>
    <scope>NUCLEOTIDE SEQUENCE [LARGE SCALE GENOMIC DNA]</scope>
    <source>
        <strain evidence="1">NBRC 16408</strain>
    </source>
</reference>
<gene>
    <name evidence="1" type="ORF">Aca07nite_85870</name>
</gene>
<evidence type="ECO:0000313" key="1">
    <source>
        <dbReference type="EMBL" id="GID51312.1"/>
    </source>
</evidence>
<protein>
    <submittedName>
        <fullName evidence="1">Uncharacterized protein</fullName>
    </submittedName>
</protein>
<name>A0ABQ3WYE8_9ACTN</name>